<keyword evidence="1" id="KW-0677">Repeat</keyword>
<dbReference type="Gene3D" id="3.40.50.300">
    <property type="entry name" value="P-loop containing nucleotide triphosphate hydrolases"/>
    <property type="match status" value="1"/>
</dbReference>
<organism evidence="4 5">
    <name type="scientific">Apiospora kogelbergensis</name>
    <dbReference type="NCBI Taxonomy" id="1337665"/>
    <lineage>
        <taxon>Eukaryota</taxon>
        <taxon>Fungi</taxon>
        <taxon>Dikarya</taxon>
        <taxon>Ascomycota</taxon>
        <taxon>Pezizomycotina</taxon>
        <taxon>Sordariomycetes</taxon>
        <taxon>Xylariomycetidae</taxon>
        <taxon>Amphisphaeriales</taxon>
        <taxon>Apiosporaceae</taxon>
        <taxon>Apiospora</taxon>
    </lineage>
</organism>
<keyword evidence="2" id="KW-0175">Coiled coil</keyword>
<keyword evidence="5" id="KW-1185">Reference proteome</keyword>
<dbReference type="AlphaFoldDB" id="A0AAW0RC42"/>
<dbReference type="PANTHER" id="PTHR10039:SF17">
    <property type="entry name" value="FUNGAL STAND N-TERMINAL GOODBYE DOMAIN-CONTAINING PROTEIN-RELATED"/>
    <property type="match status" value="1"/>
</dbReference>
<dbReference type="SUPFAM" id="SSF52540">
    <property type="entry name" value="P-loop containing nucleoside triphosphate hydrolases"/>
    <property type="match status" value="1"/>
</dbReference>
<dbReference type="InterPro" id="IPR056884">
    <property type="entry name" value="NPHP3-like_N"/>
</dbReference>
<dbReference type="Proteomes" id="UP001392437">
    <property type="component" value="Unassembled WGS sequence"/>
</dbReference>
<feature type="coiled-coil region" evidence="2">
    <location>
        <begin position="408"/>
        <end position="435"/>
    </location>
</feature>
<dbReference type="EMBL" id="JAQQWP010000001">
    <property type="protein sequence ID" value="KAK8132382.1"/>
    <property type="molecule type" value="Genomic_DNA"/>
</dbReference>
<protein>
    <recommendedName>
        <fullName evidence="3">Nephrocystin 3-like N-terminal domain-containing protein</fullName>
    </recommendedName>
</protein>
<evidence type="ECO:0000313" key="5">
    <source>
        <dbReference type="Proteomes" id="UP001392437"/>
    </source>
</evidence>
<reference evidence="4 5" key="1">
    <citation type="submission" date="2023-01" db="EMBL/GenBank/DDBJ databases">
        <title>Analysis of 21 Apiospora genomes using comparative genomics revels a genus with tremendous synthesis potential of carbohydrate active enzymes and secondary metabolites.</title>
        <authorList>
            <person name="Sorensen T."/>
        </authorList>
    </citation>
    <scope>NUCLEOTIDE SEQUENCE [LARGE SCALE GENOMIC DNA]</scope>
    <source>
        <strain evidence="4 5">CBS 117206</strain>
    </source>
</reference>
<gene>
    <name evidence="4" type="ORF">PG999_000555</name>
</gene>
<evidence type="ECO:0000259" key="3">
    <source>
        <dbReference type="Pfam" id="PF24883"/>
    </source>
</evidence>
<evidence type="ECO:0000256" key="1">
    <source>
        <dbReference type="ARBA" id="ARBA00022737"/>
    </source>
</evidence>
<feature type="domain" description="Nephrocystin 3-like N-terminal" evidence="3">
    <location>
        <begin position="59"/>
        <end position="228"/>
    </location>
</feature>
<dbReference type="PANTHER" id="PTHR10039">
    <property type="entry name" value="AMELOGENIN"/>
    <property type="match status" value="1"/>
</dbReference>
<evidence type="ECO:0000256" key="2">
    <source>
        <dbReference type="SAM" id="Coils"/>
    </source>
</evidence>
<dbReference type="InterPro" id="IPR027417">
    <property type="entry name" value="P-loop_NTPase"/>
</dbReference>
<comment type="caution">
    <text evidence="4">The sequence shown here is derived from an EMBL/GenBank/DDBJ whole genome shotgun (WGS) entry which is preliminary data.</text>
</comment>
<proteinExistence type="predicted"/>
<accession>A0AAW0RC42</accession>
<name>A0AAW0RC42_9PEZI</name>
<sequence>MRGTVDLVFARSCFSHVRSVNGIDAIRNELRSTEIEIRDSESMVRDVATNDNQRTYGFVFVHPGYQGWRAAAGPATLGIVGSGGSGKTTIAGLIYDDIRAHTSMAADDDVCVFYHCSPLKTATPSTILKALIWTIFDQRPDLVQLRPTSRPRVTASTSDEYWAARIRDANDRVPALWNLFVNLARHVSTVWLVLDSLHDCDKAVESLLRRFSSTSGRSSATVKIVATSGESECFNKGKVDWLAYSPADLEAGVKRYVRARFAQMDVVRSGKISAVRVLPAVVAATSRMGGGHFWARAVLNQLQHKKSTEGAIRSLARLTDPEQLSDSLLSRLTRSDGEEESQQGFPLCVLGALLESQATCSVADIQAAIAPRYPGVTRGMIRDILDARLMGLFAAANGGYGRGTSQIKACQHETVRALQAKVEAAEREVRELAVAKQSDEVAAAVAARAVAPTNEAQWSPLPLPTL</sequence>
<dbReference type="Pfam" id="PF24883">
    <property type="entry name" value="NPHP3_N"/>
    <property type="match status" value="1"/>
</dbReference>
<evidence type="ECO:0000313" key="4">
    <source>
        <dbReference type="EMBL" id="KAK8132382.1"/>
    </source>
</evidence>